<sequence length="72" mass="8118">MDILVDESVIVAVAGEVNDTREQPWKRYLALEKAEGKVERATWQPGQQKPWEKPWIGWQSAVAANNPNTQGT</sequence>
<keyword evidence="2" id="KW-1185">Reference proteome</keyword>
<reference evidence="1" key="1">
    <citation type="submission" date="2022-12" db="EMBL/GenBank/DDBJ databases">
        <authorList>
            <person name="Petersen C."/>
        </authorList>
    </citation>
    <scope>NUCLEOTIDE SEQUENCE</scope>
    <source>
        <strain evidence="1">IBT 16125</strain>
    </source>
</reference>
<dbReference type="EMBL" id="JAPVEA010000002">
    <property type="protein sequence ID" value="KAJ5459745.1"/>
    <property type="molecule type" value="Genomic_DNA"/>
</dbReference>
<organism evidence="1 2">
    <name type="scientific">Penicillium daleae</name>
    <dbReference type="NCBI Taxonomy" id="63821"/>
    <lineage>
        <taxon>Eukaryota</taxon>
        <taxon>Fungi</taxon>
        <taxon>Dikarya</taxon>
        <taxon>Ascomycota</taxon>
        <taxon>Pezizomycotina</taxon>
        <taxon>Eurotiomycetes</taxon>
        <taxon>Eurotiomycetidae</taxon>
        <taxon>Eurotiales</taxon>
        <taxon>Aspergillaceae</taxon>
        <taxon>Penicillium</taxon>
    </lineage>
</organism>
<name>A0AAD6G5N2_9EURO</name>
<evidence type="ECO:0000313" key="1">
    <source>
        <dbReference type="EMBL" id="KAJ5459745.1"/>
    </source>
</evidence>
<evidence type="ECO:0000313" key="2">
    <source>
        <dbReference type="Proteomes" id="UP001213681"/>
    </source>
</evidence>
<reference evidence="1" key="2">
    <citation type="journal article" date="2023" name="IMA Fungus">
        <title>Comparative genomic study of the Penicillium genus elucidates a diverse pangenome and 15 lateral gene transfer events.</title>
        <authorList>
            <person name="Petersen C."/>
            <person name="Sorensen T."/>
            <person name="Nielsen M.R."/>
            <person name="Sondergaard T.E."/>
            <person name="Sorensen J.L."/>
            <person name="Fitzpatrick D.A."/>
            <person name="Frisvad J.C."/>
            <person name="Nielsen K.L."/>
        </authorList>
    </citation>
    <scope>NUCLEOTIDE SEQUENCE</scope>
    <source>
        <strain evidence="1">IBT 16125</strain>
    </source>
</reference>
<dbReference type="RefSeq" id="XP_056768787.1">
    <property type="nucleotide sequence ID" value="XM_056904680.1"/>
</dbReference>
<proteinExistence type="predicted"/>
<gene>
    <name evidence="1" type="ORF">N7458_001297</name>
</gene>
<dbReference type="Proteomes" id="UP001213681">
    <property type="component" value="Unassembled WGS sequence"/>
</dbReference>
<accession>A0AAD6G5N2</accession>
<comment type="caution">
    <text evidence="1">The sequence shown here is derived from an EMBL/GenBank/DDBJ whole genome shotgun (WGS) entry which is preliminary data.</text>
</comment>
<protein>
    <submittedName>
        <fullName evidence="1">Uncharacterized protein</fullName>
    </submittedName>
</protein>
<dbReference type="GeneID" id="81594923"/>
<dbReference type="AlphaFoldDB" id="A0AAD6G5N2"/>